<dbReference type="InterPro" id="IPR036465">
    <property type="entry name" value="vWFA_dom_sf"/>
</dbReference>
<dbReference type="EMBL" id="JACHVC010000007">
    <property type="protein sequence ID" value="MBC2605855.1"/>
    <property type="molecule type" value="Genomic_DNA"/>
</dbReference>
<name>A0A7X1E7K9_9BACT</name>
<organism evidence="2 3">
    <name type="scientific">Pelagicoccus albus</name>
    <dbReference type="NCBI Taxonomy" id="415222"/>
    <lineage>
        <taxon>Bacteria</taxon>
        <taxon>Pseudomonadati</taxon>
        <taxon>Verrucomicrobiota</taxon>
        <taxon>Opitutia</taxon>
        <taxon>Puniceicoccales</taxon>
        <taxon>Pelagicoccaceae</taxon>
        <taxon>Pelagicoccus</taxon>
    </lineage>
</organism>
<evidence type="ECO:0000256" key="1">
    <source>
        <dbReference type="SAM" id="Phobius"/>
    </source>
</evidence>
<dbReference type="SUPFAM" id="SSF53300">
    <property type="entry name" value="vWA-like"/>
    <property type="match status" value="1"/>
</dbReference>
<dbReference type="RefSeq" id="WP_185659745.1">
    <property type="nucleotide sequence ID" value="NZ_CAWPOO010000007.1"/>
</dbReference>
<comment type="caution">
    <text evidence="2">The sequence shown here is derived from an EMBL/GenBank/DDBJ whole genome shotgun (WGS) entry which is preliminary data.</text>
</comment>
<proteinExistence type="predicted"/>
<gene>
    <name evidence="2" type="ORF">H5P27_07345</name>
</gene>
<dbReference type="Gene3D" id="3.40.50.410">
    <property type="entry name" value="von Willebrand factor, type A domain"/>
    <property type="match status" value="1"/>
</dbReference>
<keyword evidence="1" id="KW-0812">Transmembrane</keyword>
<evidence type="ECO:0008006" key="4">
    <source>
        <dbReference type="Google" id="ProtNLM"/>
    </source>
</evidence>
<sequence length="335" mass="36488">MLPSTLAADSSNPRSRSRGTLLIALAVQFAVLLVSVFVMVREDVVVEPPVFSGERVVVAEKSSVKRLERTRELDRRMAKPRSFQALAVEDAFQSELPALPRLPESSSDFEGMEESFLAEAQSAMLDSGLMGELSRLGGAVSSTEFFGVKDSGRRIVIVVNTSASVVRKASARGVSIAQLQEEAIGLVDKLESGTLFGIVQFSQGTKGFAEYLAPALVKNKRQAGEWIREELKGNPPVLNPELVGHEAAIAAALELQPDLIFFVTDGSLNRRTSKAGGGYSYPKISYDQLMRFTEKAVFSSGSDPRLHVIGFQLGTEERSGLERWAKRYGGSLREM</sequence>
<dbReference type="Proteomes" id="UP000526501">
    <property type="component" value="Unassembled WGS sequence"/>
</dbReference>
<dbReference type="AlphaFoldDB" id="A0A7X1E7K9"/>
<keyword evidence="1" id="KW-0472">Membrane</keyword>
<evidence type="ECO:0000313" key="3">
    <source>
        <dbReference type="Proteomes" id="UP000526501"/>
    </source>
</evidence>
<accession>A0A7X1E7K9</accession>
<reference evidence="2 3" key="1">
    <citation type="submission" date="2020-07" db="EMBL/GenBank/DDBJ databases">
        <authorList>
            <person name="Feng X."/>
        </authorList>
    </citation>
    <scope>NUCLEOTIDE SEQUENCE [LARGE SCALE GENOMIC DNA]</scope>
    <source>
        <strain evidence="2 3">JCM23202</strain>
    </source>
</reference>
<feature type="transmembrane region" description="Helical" evidence="1">
    <location>
        <begin position="21"/>
        <end position="40"/>
    </location>
</feature>
<protein>
    <recommendedName>
        <fullName evidence="4">VWFA domain-containing protein</fullName>
    </recommendedName>
</protein>
<evidence type="ECO:0000313" key="2">
    <source>
        <dbReference type="EMBL" id="MBC2605855.1"/>
    </source>
</evidence>
<keyword evidence="3" id="KW-1185">Reference proteome</keyword>
<keyword evidence="1" id="KW-1133">Transmembrane helix</keyword>